<feature type="compositionally biased region" description="Polar residues" evidence="1">
    <location>
        <begin position="1"/>
        <end position="13"/>
    </location>
</feature>
<dbReference type="HOGENOM" id="CLU_3421837_0_0_11"/>
<feature type="region of interest" description="Disordered" evidence="1">
    <location>
        <begin position="1"/>
        <end position="24"/>
    </location>
</feature>
<reference evidence="3" key="1">
    <citation type="submission" date="2010-02" db="EMBL/GenBank/DDBJ databases">
        <title>The Genome Sequence of Prevotella oris strain C735.</title>
        <authorList>
            <consortium name="The Broad Institute Genome Sequencing Platform"/>
            <person name="Ward D."/>
            <person name="Feldgarden M."/>
            <person name="Earl A."/>
            <person name="Young S.K."/>
            <person name="Zeng Q."/>
            <person name="Koehrsen M."/>
            <person name="Alvarado L."/>
            <person name="Berlin A."/>
            <person name="Bochicchio J."/>
            <person name="Borenstein D."/>
            <person name="Chapman S.B."/>
            <person name="Chen Z."/>
            <person name="Engels R."/>
            <person name="Freedman E."/>
            <person name="Gellesch M."/>
            <person name="Goldberg J."/>
            <person name="Griggs A."/>
            <person name="Gujja S."/>
            <person name="Heilman E."/>
            <person name="Heiman D."/>
            <person name="Hepburn T."/>
            <person name="Howarth C."/>
            <person name="Jen D."/>
            <person name="Larson L."/>
            <person name="Mehta T."/>
            <person name="Park D."/>
            <person name="Pearson M."/>
            <person name="Roberts A."/>
            <person name="Saif S."/>
            <person name="Shea T."/>
            <person name="Shenoy N."/>
            <person name="Sisk P."/>
            <person name="Stolte C."/>
            <person name="Sykes S."/>
            <person name="Thomson T."/>
            <person name="Walk T."/>
            <person name="White J."/>
            <person name="Yandava C."/>
            <person name="Sibley C.D."/>
            <person name="Field T.R."/>
            <person name="Grinwis M."/>
            <person name="Eshaghurshan C.S."/>
            <person name="Surette M.G."/>
            <person name="Haas B."/>
            <person name="Nusbaum C."/>
            <person name="Birren B."/>
        </authorList>
    </citation>
    <scope>NUCLEOTIDE SEQUENCE [LARGE SCALE GENOMIC DNA]</scope>
    <source>
        <strain evidence="3">C505</strain>
    </source>
</reference>
<proteinExistence type="predicted"/>
<reference evidence="2 3" key="2">
    <citation type="submission" date="2011-10" db="EMBL/GenBank/DDBJ databases">
        <title>The Genome Sequence of Actinomyces viscosus C505.</title>
        <authorList>
            <consortium name="The Broad Institute Genome Sequencing Platform"/>
            <consortium name="The Broad Institute Genome Sequencing Center for Infectious Disease"/>
            <person name="Earl A."/>
            <person name="Ward D."/>
            <person name="Feldgarden M."/>
            <person name="Gevers D."/>
            <person name="Sibley C.D."/>
            <person name="Field T.R."/>
            <person name="Grinwis M."/>
            <person name="Eshaghurshan C.S."/>
            <person name="Surette M.G."/>
            <person name="Young S.K."/>
            <person name="Zeng Q."/>
            <person name="Gargeya S."/>
            <person name="Fitzgerald M."/>
            <person name="Haas B."/>
            <person name="Abouelleil A."/>
            <person name="Alvarado L."/>
            <person name="Arachchi H.M."/>
            <person name="Berlin A."/>
            <person name="Brown A."/>
            <person name="Chapman S.B."/>
            <person name="Chen Z."/>
            <person name="Dunbar C."/>
            <person name="Freedman E."/>
            <person name="Gearin G."/>
            <person name="Goldberg J."/>
            <person name="Griggs A."/>
            <person name="Gujja S."/>
            <person name="Heiman D."/>
            <person name="Howarth C."/>
            <person name="Larson L."/>
            <person name="Lui A."/>
            <person name="MacDonald P.J.P."/>
            <person name="Montmayeur A."/>
            <person name="Murphy C."/>
            <person name="Neiman D."/>
            <person name="Pearson M."/>
            <person name="Priest M."/>
            <person name="Roberts A."/>
            <person name="Saif S."/>
            <person name="Shea T."/>
            <person name="Shenoy N."/>
            <person name="Sisk P."/>
            <person name="Stolte C."/>
            <person name="Sykes S."/>
            <person name="Wortman J."/>
            <person name="Nusbaum C."/>
            <person name="Birren B."/>
        </authorList>
    </citation>
    <scope>NUCLEOTIDE SEQUENCE [LARGE SCALE GENOMIC DNA]</scope>
    <source>
        <strain evidence="2 3">C505</strain>
    </source>
</reference>
<dbReference type="EMBL" id="ACRE02000069">
    <property type="protein sequence ID" value="EQM96827.1"/>
    <property type="molecule type" value="Genomic_DNA"/>
</dbReference>
<organism evidence="2 3">
    <name type="scientific">Actinomyces viscosus C505</name>
    <dbReference type="NCBI Taxonomy" id="562973"/>
    <lineage>
        <taxon>Bacteria</taxon>
        <taxon>Bacillati</taxon>
        <taxon>Actinomycetota</taxon>
        <taxon>Actinomycetes</taxon>
        <taxon>Actinomycetales</taxon>
        <taxon>Actinomycetaceae</taxon>
        <taxon>Actinomyces</taxon>
    </lineage>
</organism>
<protein>
    <submittedName>
        <fullName evidence="2">Uncharacterized protein</fullName>
    </submittedName>
</protein>
<sequence length="24" mass="2600">MRQSPLPVSQHNSILEEHAARAAG</sequence>
<dbReference type="AlphaFoldDB" id="T5LVC3"/>
<evidence type="ECO:0000313" key="3">
    <source>
        <dbReference type="Proteomes" id="UP000004668"/>
    </source>
</evidence>
<evidence type="ECO:0000256" key="1">
    <source>
        <dbReference type="SAM" id="MobiDB-lite"/>
    </source>
</evidence>
<gene>
    <name evidence="2" type="ORF">HMPREF0059_02693</name>
</gene>
<evidence type="ECO:0000313" key="2">
    <source>
        <dbReference type="EMBL" id="EQM96827.1"/>
    </source>
</evidence>
<dbReference type="Proteomes" id="UP000004668">
    <property type="component" value="Unassembled WGS sequence"/>
</dbReference>
<comment type="caution">
    <text evidence="2">The sequence shown here is derived from an EMBL/GenBank/DDBJ whole genome shotgun (WGS) entry which is preliminary data.</text>
</comment>
<accession>T5LVC3</accession>
<feature type="non-terminal residue" evidence="2">
    <location>
        <position position="24"/>
    </location>
</feature>
<name>T5LVC3_ACTVI</name>
<feature type="compositionally biased region" description="Basic and acidic residues" evidence="1">
    <location>
        <begin position="14"/>
        <end position="24"/>
    </location>
</feature>